<dbReference type="GeneID" id="17318273"/>
<evidence type="ECO:0000313" key="3">
    <source>
        <dbReference type="Proteomes" id="UP000012073"/>
    </source>
</evidence>
<evidence type="ECO:0000256" key="1">
    <source>
        <dbReference type="SAM" id="MobiDB-lite"/>
    </source>
</evidence>
<dbReference type="EMBL" id="HG002147">
    <property type="protein sequence ID" value="CDF40253.1"/>
    <property type="molecule type" value="Genomic_DNA"/>
</dbReference>
<feature type="compositionally biased region" description="Basic and acidic residues" evidence="1">
    <location>
        <begin position="1"/>
        <end position="10"/>
    </location>
</feature>
<sequence length="78" mass="9097">MEDGICRPEPEVSTSKRVIGRSARRGTKKARNRRGGRERFDNGESKQNPLRASKRMDQRPKKLRRTVSETGFLPFRRL</sequence>
<gene>
    <name evidence="2" type="ORF">CHC_T00007089001</name>
</gene>
<organism evidence="2 3">
    <name type="scientific">Chondrus crispus</name>
    <name type="common">Carrageen Irish moss</name>
    <name type="synonym">Polymorpha crispa</name>
    <dbReference type="NCBI Taxonomy" id="2769"/>
    <lineage>
        <taxon>Eukaryota</taxon>
        <taxon>Rhodophyta</taxon>
        <taxon>Florideophyceae</taxon>
        <taxon>Rhodymeniophycidae</taxon>
        <taxon>Gigartinales</taxon>
        <taxon>Gigartinaceae</taxon>
        <taxon>Chondrus</taxon>
    </lineage>
</organism>
<protein>
    <submittedName>
        <fullName evidence="2">Uncharacterized protein</fullName>
    </submittedName>
</protein>
<accession>R7QR65</accession>
<evidence type="ECO:0000313" key="2">
    <source>
        <dbReference type="EMBL" id="CDF40253.1"/>
    </source>
</evidence>
<dbReference type="Gramene" id="CDF40253">
    <property type="protein sequence ID" value="CDF40253"/>
    <property type="gene ID" value="CHC_T00007089001"/>
</dbReference>
<feature type="compositionally biased region" description="Basic residues" evidence="1">
    <location>
        <begin position="18"/>
        <end position="34"/>
    </location>
</feature>
<proteinExistence type="predicted"/>
<dbReference type="KEGG" id="ccp:CHC_T00007089001"/>
<dbReference type="RefSeq" id="XP_005710547.1">
    <property type="nucleotide sequence ID" value="XM_005710490.1"/>
</dbReference>
<dbReference type="AlphaFoldDB" id="R7QR65"/>
<keyword evidence="3" id="KW-1185">Reference proteome</keyword>
<reference evidence="3" key="1">
    <citation type="journal article" date="2013" name="Proc. Natl. Acad. Sci. U.S.A.">
        <title>Genome structure and metabolic features in the red seaweed Chondrus crispus shed light on evolution of the Archaeplastida.</title>
        <authorList>
            <person name="Collen J."/>
            <person name="Porcel B."/>
            <person name="Carre W."/>
            <person name="Ball S.G."/>
            <person name="Chaparro C."/>
            <person name="Tonon T."/>
            <person name="Barbeyron T."/>
            <person name="Michel G."/>
            <person name="Noel B."/>
            <person name="Valentin K."/>
            <person name="Elias M."/>
            <person name="Artiguenave F."/>
            <person name="Arun A."/>
            <person name="Aury J.M."/>
            <person name="Barbosa-Neto J.F."/>
            <person name="Bothwell J.H."/>
            <person name="Bouget F.Y."/>
            <person name="Brillet L."/>
            <person name="Cabello-Hurtado F."/>
            <person name="Capella-Gutierrez S."/>
            <person name="Charrier B."/>
            <person name="Cladiere L."/>
            <person name="Cock J.M."/>
            <person name="Coelho S.M."/>
            <person name="Colleoni C."/>
            <person name="Czjzek M."/>
            <person name="Da Silva C."/>
            <person name="Delage L."/>
            <person name="Denoeud F."/>
            <person name="Deschamps P."/>
            <person name="Dittami S.M."/>
            <person name="Gabaldon T."/>
            <person name="Gachon C.M."/>
            <person name="Groisillier A."/>
            <person name="Herve C."/>
            <person name="Jabbari K."/>
            <person name="Katinka M."/>
            <person name="Kloareg B."/>
            <person name="Kowalczyk N."/>
            <person name="Labadie K."/>
            <person name="Leblanc C."/>
            <person name="Lopez P.J."/>
            <person name="McLachlan D.H."/>
            <person name="Meslet-Cladiere L."/>
            <person name="Moustafa A."/>
            <person name="Nehr Z."/>
            <person name="Nyvall Collen P."/>
            <person name="Panaud O."/>
            <person name="Partensky F."/>
            <person name="Poulain J."/>
            <person name="Rensing S.A."/>
            <person name="Rousvoal S."/>
            <person name="Samson G."/>
            <person name="Symeonidi A."/>
            <person name="Weissenbach J."/>
            <person name="Zambounis A."/>
            <person name="Wincker P."/>
            <person name="Boyen C."/>
        </authorList>
    </citation>
    <scope>NUCLEOTIDE SEQUENCE [LARGE SCALE GENOMIC DNA]</scope>
    <source>
        <strain evidence="3">cv. Stackhouse</strain>
    </source>
</reference>
<feature type="compositionally biased region" description="Basic and acidic residues" evidence="1">
    <location>
        <begin position="35"/>
        <end position="44"/>
    </location>
</feature>
<dbReference type="Proteomes" id="UP000012073">
    <property type="component" value="Unassembled WGS sequence"/>
</dbReference>
<name>R7QR65_CHOCR</name>
<feature type="region of interest" description="Disordered" evidence="1">
    <location>
        <begin position="1"/>
        <end position="78"/>
    </location>
</feature>